<dbReference type="Proteomes" id="UP000565262">
    <property type="component" value="Unassembled WGS sequence"/>
</dbReference>
<gene>
    <name evidence="2" type="ORF">H4O21_23050</name>
</gene>
<organism evidence="2 3">
    <name type="scientific">Oceanospirillum sediminis</name>
    <dbReference type="NCBI Taxonomy" id="2760088"/>
    <lineage>
        <taxon>Bacteria</taxon>
        <taxon>Pseudomonadati</taxon>
        <taxon>Pseudomonadota</taxon>
        <taxon>Gammaproteobacteria</taxon>
        <taxon>Oceanospirillales</taxon>
        <taxon>Oceanospirillaceae</taxon>
        <taxon>Oceanospirillum</taxon>
    </lineage>
</organism>
<feature type="domain" description="Antirepressor protein ant N-terminal" evidence="1">
    <location>
        <begin position="4"/>
        <end position="63"/>
    </location>
</feature>
<dbReference type="EMBL" id="JACJFM010000056">
    <property type="protein sequence ID" value="MBB1489492.1"/>
    <property type="molecule type" value="Genomic_DNA"/>
</dbReference>
<keyword evidence="3" id="KW-1185">Reference proteome</keyword>
<evidence type="ECO:0000259" key="1">
    <source>
        <dbReference type="Pfam" id="PF10547"/>
    </source>
</evidence>
<name>A0A839IXH0_9GAMM</name>
<proteinExistence type="predicted"/>
<reference evidence="2 3" key="1">
    <citation type="submission" date="2020-08" db="EMBL/GenBank/DDBJ databases">
        <title>Oceanospirillum sp. nov. isolated from marine sediment.</title>
        <authorList>
            <person name="Ji X."/>
        </authorList>
    </citation>
    <scope>NUCLEOTIDE SEQUENCE [LARGE SCALE GENOMIC DNA]</scope>
    <source>
        <strain evidence="2 3">D5</strain>
    </source>
</reference>
<dbReference type="PRINTS" id="PR01994">
    <property type="entry name" value="ANTIREPRESSR"/>
</dbReference>
<evidence type="ECO:0000313" key="3">
    <source>
        <dbReference type="Proteomes" id="UP000565262"/>
    </source>
</evidence>
<dbReference type="AlphaFoldDB" id="A0A839IXH0"/>
<protein>
    <recommendedName>
        <fullName evidence="1">Antirepressor protein ant N-terminal domain-containing protein</fullName>
    </recommendedName>
</protein>
<comment type="caution">
    <text evidence="2">The sequence shown here is derived from an EMBL/GenBank/DDBJ whole genome shotgun (WGS) entry which is preliminary data.</text>
</comment>
<dbReference type="Pfam" id="PF10547">
    <property type="entry name" value="P22_AR_N"/>
    <property type="match status" value="1"/>
</dbReference>
<dbReference type="InterPro" id="IPR018875">
    <property type="entry name" value="Antirepressor_Ant_N"/>
</dbReference>
<accession>A0A839IXH0</accession>
<evidence type="ECO:0000313" key="2">
    <source>
        <dbReference type="EMBL" id="MBB1489492.1"/>
    </source>
</evidence>
<sequence length="148" mass="17243">MMEATAIDGKSYNYICLPLSYLNGWLFGIDDKRIKNEATRRRVIQYKQECYQALSDYWLQGSAIRKPRHLQFEPSYDFTPLNLSGSRTVPDAQKLLAEIKKHMTPATQPLVRELEDTLVSIWTNTDEAMHRMTVAQNMMKRVRGHHPD</sequence>